<dbReference type="InterPro" id="IPR036249">
    <property type="entry name" value="Thioredoxin-like_sf"/>
</dbReference>
<dbReference type="EMBL" id="SGPM01000327">
    <property type="protein sequence ID" value="THH26615.1"/>
    <property type="molecule type" value="Genomic_DNA"/>
</dbReference>
<dbReference type="SUPFAM" id="SSF52833">
    <property type="entry name" value="Thioredoxin-like"/>
    <property type="match status" value="1"/>
</dbReference>
<sequence length="192" mass="20962">MSLPDAKTIEEASKLNVLDSDGKPLTFGSLIQDNEVIVAYVTTLATVRPEALEKANKKLIIIGCGTWQPIKAYVERSGFKGPIYADPTRGLFNLFGTISSLESTPKGEQKKSYAPTSYFYNAVGSIWARLFNSFSAGLQHPQHVGKQGSISQLGGEFILGKDGQCTFAARMKHTEDHTEVADLMREAGVEYP</sequence>
<comment type="caution">
    <text evidence="1">The sequence shown here is derived from an EMBL/GenBank/DDBJ whole genome shotgun (WGS) entry which is preliminary data.</text>
</comment>
<dbReference type="OrthoDB" id="40334at2759"/>
<dbReference type="Proteomes" id="UP000308730">
    <property type="component" value="Unassembled WGS sequence"/>
</dbReference>
<dbReference type="PANTHER" id="PTHR28630">
    <property type="match status" value="1"/>
</dbReference>
<name>A0A4S4MLR1_9APHY</name>
<gene>
    <name evidence="1" type="ORF">EUX98_g7569</name>
</gene>
<reference evidence="1 2" key="1">
    <citation type="submission" date="2019-02" db="EMBL/GenBank/DDBJ databases">
        <title>Genome sequencing of the rare red list fungi Antrodiella citrinella (Flaviporus citrinellus).</title>
        <authorList>
            <person name="Buettner E."/>
            <person name="Kellner H."/>
        </authorList>
    </citation>
    <scope>NUCLEOTIDE SEQUENCE [LARGE SCALE GENOMIC DNA]</scope>
    <source>
        <strain evidence="1 2">DSM 108506</strain>
    </source>
</reference>
<keyword evidence="2" id="KW-1185">Reference proteome</keyword>
<dbReference type="InterPro" id="IPR032801">
    <property type="entry name" value="PXL2A/B/C"/>
</dbReference>
<evidence type="ECO:0000313" key="1">
    <source>
        <dbReference type="EMBL" id="THH26615.1"/>
    </source>
</evidence>
<protein>
    <recommendedName>
        <fullName evidence="3">Redoxin domain-containing protein</fullName>
    </recommendedName>
</protein>
<evidence type="ECO:0000313" key="2">
    <source>
        <dbReference type="Proteomes" id="UP000308730"/>
    </source>
</evidence>
<dbReference type="Pfam" id="PF13911">
    <property type="entry name" value="AhpC-TSA_2"/>
    <property type="match status" value="1"/>
</dbReference>
<evidence type="ECO:0008006" key="3">
    <source>
        <dbReference type="Google" id="ProtNLM"/>
    </source>
</evidence>
<organism evidence="1 2">
    <name type="scientific">Antrodiella citrinella</name>
    <dbReference type="NCBI Taxonomy" id="2447956"/>
    <lineage>
        <taxon>Eukaryota</taxon>
        <taxon>Fungi</taxon>
        <taxon>Dikarya</taxon>
        <taxon>Basidiomycota</taxon>
        <taxon>Agaricomycotina</taxon>
        <taxon>Agaricomycetes</taxon>
        <taxon>Polyporales</taxon>
        <taxon>Steccherinaceae</taxon>
        <taxon>Antrodiella</taxon>
    </lineage>
</organism>
<dbReference type="PANTHER" id="PTHR28630:SF3">
    <property type="entry name" value="PEROXIREDOXIN-LIKE 2C"/>
    <property type="match status" value="1"/>
</dbReference>
<dbReference type="AlphaFoldDB" id="A0A4S4MLR1"/>
<accession>A0A4S4MLR1</accession>
<proteinExistence type="predicted"/>